<name>A0A8B6EPA3_MYTGA</name>
<sequence>MIHRLKKNTLLAKCDVKSAFRLLRLSPGDFDLMGFKFENQYFFDKCLPMGASISSALFESFSTALHWVVQQQSKNDNILHYLDDFLFGGEAQTSQCHDTLKCFQDSCKLWGVPLAEGKTVEPTEVLIFLDATEINDYIELLLDNGQTIHVPVAVSEITFKQLKPDKIKDYAHYSLEVGPTFRYFLNLCKGTVSPTP</sequence>
<proteinExistence type="predicted"/>
<feature type="domain" description="Reverse transcriptase" evidence="1">
    <location>
        <begin position="1"/>
        <end position="142"/>
    </location>
</feature>
<dbReference type="AlphaFoldDB" id="A0A8B6EPA3"/>
<dbReference type="InterPro" id="IPR043128">
    <property type="entry name" value="Rev_trsase/Diguanyl_cyclase"/>
</dbReference>
<dbReference type="PANTHER" id="PTHR33050">
    <property type="entry name" value="REVERSE TRANSCRIPTASE DOMAIN-CONTAINING PROTEIN"/>
    <property type="match status" value="1"/>
</dbReference>
<dbReference type="PANTHER" id="PTHR33050:SF8">
    <property type="entry name" value="REVERSE TRANSCRIPTASE DOMAIN-CONTAINING PROTEIN"/>
    <property type="match status" value="1"/>
</dbReference>
<dbReference type="EMBL" id="UYJE01005358">
    <property type="protein sequence ID" value="VDI36777.1"/>
    <property type="molecule type" value="Genomic_DNA"/>
</dbReference>
<evidence type="ECO:0000259" key="1">
    <source>
        <dbReference type="PROSITE" id="PS50878"/>
    </source>
</evidence>
<dbReference type="PROSITE" id="PS50878">
    <property type="entry name" value="RT_POL"/>
    <property type="match status" value="1"/>
</dbReference>
<dbReference type="SUPFAM" id="SSF56672">
    <property type="entry name" value="DNA/RNA polymerases"/>
    <property type="match status" value="1"/>
</dbReference>
<comment type="caution">
    <text evidence="2">The sequence shown here is derived from an EMBL/GenBank/DDBJ whole genome shotgun (WGS) entry which is preliminary data.</text>
</comment>
<dbReference type="Gene3D" id="3.30.70.270">
    <property type="match status" value="1"/>
</dbReference>
<evidence type="ECO:0000313" key="2">
    <source>
        <dbReference type="EMBL" id="VDI36777.1"/>
    </source>
</evidence>
<reference evidence="2" key="1">
    <citation type="submission" date="2018-11" db="EMBL/GenBank/DDBJ databases">
        <authorList>
            <person name="Alioto T."/>
            <person name="Alioto T."/>
        </authorList>
    </citation>
    <scope>NUCLEOTIDE SEQUENCE</scope>
</reference>
<dbReference type="InterPro" id="IPR043502">
    <property type="entry name" value="DNA/RNA_pol_sf"/>
</dbReference>
<dbReference type="Proteomes" id="UP000596742">
    <property type="component" value="Unassembled WGS sequence"/>
</dbReference>
<evidence type="ECO:0000313" key="3">
    <source>
        <dbReference type="Proteomes" id="UP000596742"/>
    </source>
</evidence>
<dbReference type="InterPro" id="IPR000477">
    <property type="entry name" value="RT_dom"/>
</dbReference>
<accession>A0A8B6EPA3</accession>
<protein>
    <recommendedName>
        <fullName evidence="1">Reverse transcriptase domain-containing protein</fullName>
    </recommendedName>
</protein>
<gene>
    <name evidence="2" type="ORF">MGAL_10B032815</name>
</gene>
<dbReference type="Gene3D" id="3.10.10.10">
    <property type="entry name" value="HIV Type 1 Reverse Transcriptase, subunit A, domain 1"/>
    <property type="match status" value="1"/>
</dbReference>
<organism evidence="2 3">
    <name type="scientific">Mytilus galloprovincialis</name>
    <name type="common">Mediterranean mussel</name>
    <dbReference type="NCBI Taxonomy" id="29158"/>
    <lineage>
        <taxon>Eukaryota</taxon>
        <taxon>Metazoa</taxon>
        <taxon>Spiralia</taxon>
        <taxon>Lophotrochozoa</taxon>
        <taxon>Mollusca</taxon>
        <taxon>Bivalvia</taxon>
        <taxon>Autobranchia</taxon>
        <taxon>Pteriomorphia</taxon>
        <taxon>Mytilida</taxon>
        <taxon>Mytiloidea</taxon>
        <taxon>Mytilidae</taxon>
        <taxon>Mytilinae</taxon>
        <taxon>Mytilus</taxon>
    </lineage>
</organism>
<keyword evidence="3" id="KW-1185">Reference proteome</keyword>
<dbReference type="InterPro" id="IPR052055">
    <property type="entry name" value="Hepadnavirus_pol/RT"/>
</dbReference>
<dbReference type="Pfam" id="PF00078">
    <property type="entry name" value="RVT_1"/>
    <property type="match status" value="1"/>
</dbReference>
<dbReference type="OrthoDB" id="411544at2759"/>